<accession>A0A5B7GS22</accession>
<name>A0A5B7GS22_PORTR</name>
<organism evidence="1 2">
    <name type="scientific">Portunus trituberculatus</name>
    <name type="common">Swimming crab</name>
    <name type="synonym">Neptunus trituberculatus</name>
    <dbReference type="NCBI Taxonomy" id="210409"/>
    <lineage>
        <taxon>Eukaryota</taxon>
        <taxon>Metazoa</taxon>
        <taxon>Ecdysozoa</taxon>
        <taxon>Arthropoda</taxon>
        <taxon>Crustacea</taxon>
        <taxon>Multicrustacea</taxon>
        <taxon>Malacostraca</taxon>
        <taxon>Eumalacostraca</taxon>
        <taxon>Eucarida</taxon>
        <taxon>Decapoda</taxon>
        <taxon>Pleocyemata</taxon>
        <taxon>Brachyura</taxon>
        <taxon>Eubrachyura</taxon>
        <taxon>Portunoidea</taxon>
        <taxon>Portunidae</taxon>
        <taxon>Portuninae</taxon>
        <taxon>Portunus</taxon>
    </lineage>
</organism>
<gene>
    <name evidence="1" type="ORF">E2C01_054443</name>
</gene>
<sequence length="148" mass="16410">MRLKASPLVSSHASFCNSPSRAMNGGNLQSTKSLASTEQGRRAALRTTRPTQEWCIGELLVPSAWKPRALLAYSCIDRALTTLAWNKQWWINEALVKLLSIYTLIIYEEKISDINSCTFPFCRYNVSCCLHLATPCLSSPPPNSSGKS</sequence>
<keyword evidence="2" id="KW-1185">Reference proteome</keyword>
<reference evidence="1 2" key="1">
    <citation type="submission" date="2019-05" db="EMBL/GenBank/DDBJ databases">
        <title>Another draft genome of Portunus trituberculatus and its Hox gene families provides insights of decapod evolution.</title>
        <authorList>
            <person name="Jeong J.-H."/>
            <person name="Song I."/>
            <person name="Kim S."/>
            <person name="Choi T."/>
            <person name="Kim D."/>
            <person name="Ryu S."/>
            <person name="Kim W."/>
        </authorList>
    </citation>
    <scope>NUCLEOTIDE SEQUENCE [LARGE SCALE GENOMIC DNA]</scope>
    <source>
        <tissue evidence="1">Muscle</tissue>
    </source>
</reference>
<protein>
    <submittedName>
        <fullName evidence="1">Uncharacterized protein</fullName>
    </submittedName>
</protein>
<proteinExistence type="predicted"/>
<dbReference type="Proteomes" id="UP000324222">
    <property type="component" value="Unassembled WGS sequence"/>
</dbReference>
<evidence type="ECO:0000313" key="1">
    <source>
        <dbReference type="EMBL" id="MPC60399.1"/>
    </source>
</evidence>
<dbReference type="EMBL" id="VSRR010017486">
    <property type="protein sequence ID" value="MPC60399.1"/>
    <property type="molecule type" value="Genomic_DNA"/>
</dbReference>
<dbReference type="AlphaFoldDB" id="A0A5B7GS22"/>
<evidence type="ECO:0000313" key="2">
    <source>
        <dbReference type="Proteomes" id="UP000324222"/>
    </source>
</evidence>
<comment type="caution">
    <text evidence="1">The sequence shown here is derived from an EMBL/GenBank/DDBJ whole genome shotgun (WGS) entry which is preliminary data.</text>
</comment>